<protein>
    <recommendedName>
        <fullName evidence="3">Immunity protein 51</fullName>
    </recommendedName>
</protein>
<dbReference type="AlphaFoldDB" id="A0A1B1S7W0"/>
<accession>A0A1Z2XDT5</accession>
<accession>A0A1B1S7W0</accession>
<sequence length="116" mass="13345">MDINNFAAAIEPFFWVEHESTISVCLTVGEYKTEIFQSREDEGFEGNGYDWESLARVFIDEQAPELSESIDFDSEGSMFCAYSSDKEALKKFILQFKEACENKKLIMDLFSHAELD</sequence>
<evidence type="ECO:0000313" key="1">
    <source>
        <dbReference type="EMBL" id="ANU62881.1"/>
    </source>
</evidence>
<dbReference type="KEGG" id="pary:A4V02_03520"/>
<organism evidence="1 2">
    <name type="scientific">Muribaculum intestinale</name>
    <dbReference type="NCBI Taxonomy" id="1796646"/>
    <lineage>
        <taxon>Bacteria</taxon>
        <taxon>Pseudomonadati</taxon>
        <taxon>Bacteroidota</taxon>
        <taxon>Bacteroidia</taxon>
        <taxon>Bacteroidales</taxon>
        <taxon>Muribaculaceae</taxon>
        <taxon>Muribaculum</taxon>
    </lineage>
</organism>
<gene>
    <name evidence="1" type="ORF">A4V02_03520</name>
</gene>
<keyword evidence="2" id="KW-1185">Reference proteome</keyword>
<evidence type="ECO:0000313" key="2">
    <source>
        <dbReference type="Proteomes" id="UP000186351"/>
    </source>
</evidence>
<dbReference type="RefSeq" id="WP_068960250.1">
    <property type="nucleotide sequence ID" value="NZ_CAJTAP010000026.1"/>
</dbReference>
<dbReference type="OrthoDB" id="8657476at2"/>
<dbReference type="InterPro" id="IPR028956">
    <property type="entry name" value="Imm51"/>
</dbReference>
<proteinExistence type="predicted"/>
<evidence type="ECO:0008006" key="3">
    <source>
        <dbReference type="Google" id="ProtNLM"/>
    </source>
</evidence>
<dbReference type="Pfam" id="PF15595">
    <property type="entry name" value="Imm51"/>
    <property type="match status" value="1"/>
</dbReference>
<dbReference type="GeneID" id="82158895"/>
<dbReference type="STRING" id="1796646.A4V02_03520"/>
<dbReference type="EMBL" id="CP015402">
    <property type="protein sequence ID" value="ANU62881.1"/>
    <property type="molecule type" value="Genomic_DNA"/>
</dbReference>
<reference evidence="2" key="1">
    <citation type="submission" date="2016-04" db="EMBL/GenBank/DDBJ databases">
        <title>Complete Genome Sequences of Twelve Strains of a Stable Defined Moderately Diverse Mouse Microbiota 2 (sDMDMm2).</title>
        <authorList>
            <person name="Uchimura Y."/>
            <person name="Wyss M."/>
            <person name="Brugiroux S."/>
            <person name="Limenitakis J.P."/>
            <person name="Stecher B."/>
            <person name="McCoy K.D."/>
            <person name="Macpherson A.J."/>
        </authorList>
    </citation>
    <scope>NUCLEOTIDE SEQUENCE [LARGE SCALE GENOMIC DNA]</scope>
    <source>
        <strain evidence="2">YL27</strain>
    </source>
</reference>
<dbReference type="Proteomes" id="UP000186351">
    <property type="component" value="Chromosome"/>
</dbReference>
<name>A0A1B1S7W0_9BACT</name>